<dbReference type="PROSITE" id="PS50995">
    <property type="entry name" value="HTH_MARR_2"/>
    <property type="match status" value="1"/>
</dbReference>
<dbReference type="PANTHER" id="PTHR33164:SF105">
    <property type="entry name" value="TRANSCRIPTIONAL REPRESSOR PROTEIN-RELATED"/>
    <property type="match status" value="1"/>
</dbReference>
<keyword evidence="3" id="KW-0804">Transcription</keyword>
<evidence type="ECO:0000313" key="6">
    <source>
        <dbReference type="Proteomes" id="UP000311605"/>
    </source>
</evidence>
<evidence type="ECO:0000259" key="4">
    <source>
        <dbReference type="PROSITE" id="PS50995"/>
    </source>
</evidence>
<dbReference type="SMART" id="SM00347">
    <property type="entry name" value="HTH_MARR"/>
    <property type="match status" value="1"/>
</dbReference>
<dbReference type="GO" id="GO:0003700">
    <property type="term" value="F:DNA-binding transcription factor activity"/>
    <property type="evidence" value="ECO:0007669"/>
    <property type="project" value="InterPro"/>
</dbReference>
<organism evidence="5 6">
    <name type="scientific">Aliirhizobium smilacinae</name>
    <dbReference type="NCBI Taxonomy" id="1395944"/>
    <lineage>
        <taxon>Bacteria</taxon>
        <taxon>Pseudomonadati</taxon>
        <taxon>Pseudomonadota</taxon>
        <taxon>Alphaproteobacteria</taxon>
        <taxon>Hyphomicrobiales</taxon>
        <taxon>Rhizobiaceae</taxon>
        <taxon>Aliirhizobium</taxon>
    </lineage>
</organism>
<dbReference type="InterPro" id="IPR000835">
    <property type="entry name" value="HTH_MarR-typ"/>
</dbReference>
<gene>
    <name evidence="5" type="ORF">FHP24_03750</name>
</gene>
<dbReference type="PROSITE" id="PS01117">
    <property type="entry name" value="HTH_MARR_1"/>
    <property type="match status" value="1"/>
</dbReference>
<evidence type="ECO:0000256" key="2">
    <source>
        <dbReference type="ARBA" id="ARBA00023125"/>
    </source>
</evidence>
<proteinExistence type="predicted"/>
<dbReference type="GO" id="GO:0006950">
    <property type="term" value="P:response to stress"/>
    <property type="evidence" value="ECO:0007669"/>
    <property type="project" value="TreeGrafter"/>
</dbReference>
<dbReference type="InterPro" id="IPR036388">
    <property type="entry name" value="WH-like_DNA-bd_sf"/>
</dbReference>
<dbReference type="Proteomes" id="UP000311605">
    <property type="component" value="Unassembled WGS sequence"/>
</dbReference>
<dbReference type="Pfam" id="PF01047">
    <property type="entry name" value="MarR"/>
    <property type="match status" value="1"/>
</dbReference>
<dbReference type="Gene3D" id="1.10.10.10">
    <property type="entry name" value="Winged helix-like DNA-binding domain superfamily/Winged helix DNA-binding domain"/>
    <property type="match status" value="1"/>
</dbReference>
<dbReference type="PANTHER" id="PTHR33164">
    <property type="entry name" value="TRANSCRIPTIONAL REGULATOR, MARR FAMILY"/>
    <property type="match status" value="1"/>
</dbReference>
<dbReference type="EMBL" id="VDMN01000001">
    <property type="protein sequence ID" value="TNM65397.1"/>
    <property type="molecule type" value="Genomic_DNA"/>
</dbReference>
<dbReference type="GO" id="GO:0003677">
    <property type="term" value="F:DNA binding"/>
    <property type="evidence" value="ECO:0007669"/>
    <property type="project" value="UniProtKB-KW"/>
</dbReference>
<dbReference type="OrthoDB" id="2287011at2"/>
<name>A0A5C4XQ18_9HYPH</name>
<keyword evidence="1" id="KW-0805">Transcription regulation</keyword>
<keyword evidence="2" id="KW-0238">DNA-binding</keyword>
<protein>
    <submittedName>
        <fullName evidence="5">Winged helix-turn-helix transcriptional regulator</fullName>
    </submittedName>
</protein>
<accession>A0A5C4XQ18</accession>
<reference evidence="5 6" key="1">
    <citation type="submission" date="2019-06" db="EMBL/GenBank/DDBJ databases">
        <title>The draft genome of Rhizobium smilacinae PTYR-5.</title>
        <authorList>
            <person name="Liu L."/>
            <person name="Li L."/>
            <person name="Zhang X."/>
        </authorList>
    </citation>
    <scope>NUCLEOTIDE SEQUENCE [LARGE SCALE GENOMIC DNA]</scope>
    <source>
        <strain evidence="5 6">PTYR-5</strain>
    </source>
</reference>
<sequence length="161" mass="18031">MKDVMEKIENSIWMNCSSSSVRRASRQLGQLYGDAMGLTDLRGTQFTLLTQIRYLDEPTQKMLAQAMVMDLSALGHTLKPLIRDGLVELAPDEKDRRAKRVRLTPEGLARQTELVGQWQEAQRRFDAVLGAEKSAELRRTLAFVASEEFAKAYAAAGKKGD</sequence>
<dbReference type="AlphaFoldDB" id="A0A5C4XQ18"/>
<feature type="domain" description="HTH marR-type" evidence="4">
    <location>
        <begin position="14"/>
        <end position="146"/>
    </location>
</feature>
<comment type="caution">
    <text evidence="5">The sequence shown here is derived from an EMBL/GenBank/DDBJ whole genome shotgun (WGS) entry which is preliminary data.</text>
</comment>
<evidence type="ECO:0000313" key="5">
    <source>
        <dbReference type="EMBL" id="TNM65397.1"/>
    </source>
</evidence>
<keyword evidence="6" id="KW-1185">Reference proteome</keyword>
<dbReference type="InterPro" id="IPR023187">
    <property type="entry name" value="Tscrpt_reg_MarR-type_CS"/>
</dbReference>
<dbReference type="SUPFAM" id="SSF46785">
    <property type="entry name" value="Winged helix' DNA-binding domain"/>
    <property type="match status" value="1"/>
</dbReference>
<dbReference type="InterPro" id="IPR039422">
    <property type="entry name" value="MarR/SlyA-like"/>
</dbReference>
<evidence type="ECO:0000256" key="3">
    <source>
        <dbReference type="ARBA" id="ARBA00023163"/>
    </source>
</evidence>
<evidence type="ECO:0000256" key="1">
    <source>
        <dbReference type="ARBA" id="ARBA00023015"/>
    </source>
</evidence>
<dbReference type="InterPro" id="IPR036390">
    <property type="entry name" value="WH_DNA-bd_sf"/>
</dbReference>